<keyword evidence="7" id="KW-1185">Reference proteome</keyword>
<comment type="caution">
    <text evidence="6">The sequence shown here is derived from an EMBL/GenBank/DDBJ whole genome shotgun (WGS) entry which is preliminary data.</text>
</comment>
<dbReference type="AlphaFoldDB" id="A0AA37V993"/>
<evidence type="ECO:0000313" key="7">
    <source>
        <dbReference type="Proteomes" id="UP001161325"/>
    </source>
</evidence>
<protein>
    <recommendedName>
        <fullName evidence="4">Pseudouridine synthase</fullName>
        <ecNumber evidence="4">5.4.99.-</ecNumber>
    </recommendedName>
</protein>
<dbReference type="Proteomes" id="UP001161325">
    <property type="component" value="Unassembled WGS sequence"/>
</dbReference>
<evidence type="ECO:0000313" key="6">
    <source>
        <dbReference type="EMBL" id="GLC24193.1"/>
    </source>
</evidence>
<dbReference type="GO" id="GO:0003723">
    <property type="term" value="F:RNA binding"/>
    <property type="evidence" value="ECO:0007669"/>
    <property type="project" value="UniProtKB-KW"/>
</dbReference>
<evidence type="ECO:0000256" key="3">
    <source>
        <dbReference type="PROSITE-ProRule" id="PRU00182"/>
    </source>
</evidence>
<feature type="domain" description="RNA-binding S4" evidence="5">
    <location>
        <begin position="14"/>
        <end position="73"/>
    </location>
</feature>
<reference evidence="6" key="1">
    <citation type="submission" date="2022-08" db="EMBL/GenBank/DDBJ databases">
        <title>Draft genome sequencing of Roseisolibacter agri AW1220.</title>
        <authorList>
            <person name="Tobiishi Y."/>
            <person name="Tonouchi A."/>
        </authorList>
    </citation>
    <scope>NUCLEOTIDE SEQUENCE</scope>
    <source>
        <strain evidence="6">AW1220</strain>
    </source>
</reference>
<dbReference type="InterPro" id="IPR042092">
    <property type="entry name" value="PsdUridine_s_RsuA/RluB/E/F_cat"/>
</dbReference>
<evidence type="ECO:0000256" key="4">
    <source>
        <dbReference type="RuleBase" id="RU003887"/>
    </source>
</evidence>
<accession>A0AA37V993</accession>
<dbReference type="Gene3D" id="3.10.290.10">
    <property type="entry name" value="RNA-binding S4 domain"/>
    <property type="match status" value="1"/>
</dbReference>
<dbReference type="CDD" id="cd02870">
    <property type="entry name" value="PseudoU_synth_RsuA_like"/>
    <property type="match status" value="1"/>
</dbReference>
<dbReference type="InterPro" id="IPR020094">
    <property type="entry name" value="TruA/RsuA/RluB/E/F_N"/>
</dbReference>
<dbReference type="PANTHER" id="PTHR47683:SF2">
    <property type="entry name" value="RNA-BINDING S4 DOMAIN-CONTAINING PROTEIN"/>
    <property type="match status" value="1"/>
</dbReference>
<dbReference type="SMART" id="SM00363">
    <property type="entry name" value="S4"/>
    <property type="match status" value="1"/>
</dbReference>
<dbReference type="PANTHER" id="PTHR47683">
    <property type="entry name" value="PSEUDOURIDINE SYNTHASE FAMILY PROTEIN-RELATED"/>
    <property type="match status" value="1"/>
</dbReference>
<dbReference type="Pfam" id="PF00849">
    <property type="entry name" value="PseudoU_synth_2"/>
    <property type="match status" value="1"/>
</dbReference>
<dbReference type="Gene3D" id="3.30.70.1560">
    <property type="entry name" value="Alpha-L RNA-binding motif"/>
    <property type="match status" value="1"/>
</dbReference>
<evidence type="ECO:0000256" key="2">
    <source>
        <dbReference type="ARBA" id="ARBA00023235"/>
    </source>
</evidence>
<comment type="similarity">
    <text evidence="1 4">Belongs to the pseudouridine synthase RsuA family.</text>
</comment>
<organism evidence="6 7">
    <name type="scientific">Roseisolibacter agri</name>
    <dbReference type="NCBI Taxonomy" id="2014610"/>
    <lineage>
        <taxon>Bacteria</taxon>
        <taxon>Pseudomonadati</taxon>
        <taxon>Gemmatimonadota</taxon>
        <taxon>Gemmatimonadia</taxon>
        <taxon>Gemmatimonadales</taxon>
        <taxon>Gemmatimonadaceae</taxon>
        <taxon>Roseisolibacter</taxon>
    </lineage>
</organism>
<sequence length="254" mass="27312">MRSRPDAAGPRDAVSLARALSKLGVCSRRDAEAWVRAGRVRVGGRVVREPSHRVDPGRDAIAVDGDPVRAAARVYLAMNKPRGVVVSREDARGAPTVHDLLATHPVASRVAHLSPVGRLDKASEGLLLVTNDTRWGARLLDPASHVDRTYHVQIDRVPDDALLDALRAGVATQEGDTLAAKAVRVLRSGDRTAWLEVVLDEGRNRHIRRMLAARDVETLRLVRVAIGPLALGDLPKGAVRALTAAEQRALTTAG</sequence>
<dbReference type="InterPro" id="IPR020103">
    <property type="entry name" value="PsdUridine_synth_cat_dom_sf"/>
</dbReference>
<dbReference type="EMBL" id="BRXS01000001">
    <property type="protein sequence ID" value="GLC24193.1"/>
    <property type="molecule type" value="Genomic_DNA"/>
</dbReference>
<keyword evidence="3" id="KW-0694">RNA-binding</keyword>
<dbReference type="GO" id="GO:0000455">
    <property type="term" value="P:enzyme-directed rRNA pseudouridine synthesis"/>
    <property type="evidence" value="ECO:0007669"/>
    <property type="project" value="UniProtKB-ARBA"/>
</dbReference>
<dbReference type="SUPFAM" id="SSF55174">
    <property type="entry name" value="Alpha-L RNA-binding motif"/>
    <property type="match status" value="1"/>
</dbReference>
<dbReference type="PROSITE" id="PS50889">
    <property type="entry name" value="S4"/>
    <property type="match status" value="1"/>
</dbReference>
<dbReference type="InterPro" id="IPR050343">
    <property type="entry name" value="RsuA_PseudoU_synthase"/>
</dbReference>
<dbReference type="Gene3D" id="3.30.70.580">
    <property type="entry name" value="Pseudouridine synthase I, catalytic domain, N-terminal subdomain"/>
    <property type="match status" value="1"/>
</dbReference>
<dbReference type="InterPro" id="IPR036986">
    <property type="entry name" value="S4_RNA-bd_sf"/>
</dbReference>
<dbReference type="RefSeq" id="WP_284348641.1">
    <property type="nucleotide sequence ID" value="NZ_BRXS01000001.1"/>
</dbReference>
<dbReference type="EC" id="5.4.99.-" evidence="4"/>
<dbReference type="InterPro" id="IPR000748">
    <property type="entry name" value="PsdUridine_synth_RsuA/RluB/E/F"/>
</dbReference>
<gene>
    <name evidence="6" type="ORF">rosag_07060</name>
</gene>
<keyword evidence="2 4" id="KW-0413">Isomerase</keyword>
<name>A0AA37V993_9BACT</name>
<dbReference type="SUPFAM" id="SSF55120">
    <property type="entry name" value="Pseudouridine synthase"/>
    <property type="match status" value="1"/>
</dbReference>
<dbReference type="Pfam" id="PF01479">
    <property type="entry name" value="S4"/>
    <property type="match status" value="1"/>
</dbReference>
<dbReference type="InterPro" id="IPR002942">
    <property type="entry name" value="S4_RNA-bd"/>
</dbReference>
<evidence type="ECO:0000259" key="5">
    <source>
        <dbReference type="SMART" id="SM00363"/>
    </source>
</evidence>
<dbReference type="InterPro" id="IPR018496">
    <property type="entry name" value="PsdUridine_synth_RsuA/RluB_CS"/>
</dbReference>
<evidence type="ECO:0000256" key="1">
    <source>
        <dbReference type="ARBA" id="ARBA00008348"/>
    </source>
</evidence>
<dbReference type="InterPro" id="IPR006145">
    <property type="entry name" value="PsdUridine_synth_RsuA/RluA"/>
</dbReference>
<dbReference type="PROSITE" id="PS01149">
    <property type="entry name" value="PSI_RSU"/>
    <property type="match status" value="1"/>
</dbReference>
<proteinExistence type="inferred from homology"/>
<dbReference type="GO" id="GO:0120159">
    <property type="term" value="F:rRNA pseudouridine synthase activity"/>
    <property type="evidence" value="ECO:0007669"/>
    <property type="project" value="UniProtKB-ARBA"/>
</dbReference>
<dbReference type="NCBIfam" id="TIGR00093">
    <property type="entry name" value="pseudouridine synthase"/>
    <property type="match status" value="1"/>
</dbReference>